<evidence type="ECO:0000313" key="2">
    <source>
        <dbReference type="Proteomes" id="UP000821865"/>
    </source>
</evidence>
<reference evidence="1" key="1">
    <citation type="submission" date="2020-05" db="EMBL/GenBank/DDBJ databases">
        <title>Large-scale comparative analyses of tick genomes elucidate their genetic diversity and vector capacities.</title>
        <authorList>
            <person name="Jia N."/>
            <person name="Wang J."/>
            <person name="Shi W."/>
            <person name="Du L."/>
            <person name="Sun Y."/>
            <person name="Zhan W."/>
            <person name="Jiang J."/>
            <person name="Wang Q."/>
            <person name="Zhang B."/>
            <person name="Ji P."/>
            <person name="Sakyi L.B."/>
            <person name="Cui X."/>
            <person name="Yuan T."/>
            <person name="Jiang B."/>
            <person name="Yang W."/>
            <person name="Lam T.T.-Y."/>
            <person name="Chang Q."/>
            <person name="Ding S."/>
            <person name="Wang X."/>
            <person name="Zhu J."/>
            <person name="Ruan X."/>
            <person name="Zhao L."/>
            <person name="Wei J."/>
            <person name="Que T."/>
            <person name="Du C."/>
            <person name="Cheng J."/>
            <person name="Dai P."/>
            <person name="Han X."/>
            <person name="Huang E."/>
            <person name="Gao Y."/>
            <person name="Liu J."/>
            <person name="Shao H."/>
            <person name="Ye R."/>
            <person name="Li L."/>
            <person name="Wei W."/>
            <person name="Wang X."/>
            <person name="Wang C."/>
            <person name="Yang T."/>
            <person name="Huo Q."/>
            <person name="Li W."/>
            <person name="Guo W."/>
            <person name="Chen H."/>
            <person name="Zhou L."/>
            <person name="Ni X."/>
            <person name="Tian J."/>
            <person name="Zhou Y."/>
            <person name="Sheng Y."/>
            <person name="Liu T."/>
            <person name="Pan Y."/>
            <person name="Xia L."/>
            <person name="Li J."/>
            <person name="Zhao F."/>
            <person name="Cao W."/>
        </authorList>
    </citation>
    <scope>NUCLEOTIDE SEQUENCE</scope>
    <source>
        <strain evidence="1">Dsil-2018</strain>
    </source>
</reference>
<sequence>MYRVKFNTPKARVRNLRWYHRNEMEYAERATAILPVGTRVVATFSDESMYIRQSLYAGVIPEQPKSLNRYRYLVFFDGGYAQYGDITKVSVMCGSSRDMWEDMHWDMRDCA</sequence>
<organism evidence="1 2">
    <name type="scientific">Dermacentor silvarum</name>
    <name type="common">Tick</name>
    <dbReference type="NCBI Taxonomy" id="543639"/>
    <lineage>
        <taxon>Eukaryota</taxon>
        <taxon>Metazoa</taxon>
        <taxon>Ecdysozoa</taxon>
        <taxon>Arthropoda</taxon>
        <taxon>Chelicerata</taxon>
        <taxon>Arachnida</taxon>
        <taxon>Acari</taxon>
        <taxon>Parasitiformes</taxon>
        <taxon>Ixodida</taxon>
        <taxon>Ixodoidea</taxon>
        <taxon>Ixodidae</taxon>
        <taxon>Rhipicephalinae</taxon>
        <taxon>Dermacentor</taxon>
    </lineage>
</organism>
<accession>A0ACB8DPM7</accession>
<gene>
    <name evidence="1" type="ORF">HPB49_013830</name>
</gene>
<dbReference type="Proteomes" id="UP000821865">
    <property type="component" value="Chromosome 10"/>
</dbReference>
<dbReference type="EMBL" id="CM023479">
    <property type="protein sequence ID" value="KAH7974301.1"/>
    <property type="molecule type" value="Genomic_DNA"/>
</dbReference>
<protein>
    <submittedName>
        <fullName evidence="1">Uncharacterized protein</fullName>
    </submittedName>
</protein>
<name>A0ACB8DPM7_DERSI</name>
<proteinExistence type="predicted"/>
<keyword evidence="2" id="KW-1185">Reference proteome</keyword>
<comment type="caution">
    <text evidence="1">The sequence shown here is derived from an EMBL/GenBank/DDBJ whole genome shotgun (WGS) entry which is preliminary data.</text>
</comment>
<evidence type="ECO:0000313" key="1">
    <source>
        <dbReference type="EMBL" id="KAH7974301.1"/>
    </source>
</evidence>